<dbReference type="AlphaFoldDB" id="A0A1H0RQE5"/>
<dbReference type="EMBL" id="FNJL01000010">
    <property type="protein sequence ID" value="SDP31186.1"/>
    <property type="molecule type" value="Genomic_DNA"/>
</dbReference>
<evidence type="ECO:0000313" key="4">
    <source>
        <dbReference type="Proteomes" id="UP000199317"/>
    </source>
</evidence>
<name>A0A1H0RQE5_9BURK</name>
<dbReference type="PANTHER" id="PTHR30041">
    <property type="entry name" value="ARSENATE REDUCTASE"/>
    <property type="match status" value="1"/>
</dbReference>
<dbReference type="RefSeq" id="WP_092834374.1">
    <property type="nucleotide sequence ID" value="NZ_FNJL01000010.1"/>
</dbReference>
<reference evidence="4" key="1">
    <citation type="submission" date="2016-10" db="EMBL/GenBank/DDBJ databases">
        <authorList>
            <person name="Varghese N."/>
            <person name="Submissions S."/>
        </authorList>
    </citation>
    <scope>NUCLEOTIDE SEQUENCE [LARGE SCALE GENOMIC DNA]</scope>
    <source>
        <strain evidence="4">DSM 17101</strain>
    </source>
</reference>
<dbReference type="InterPro" id="IPR036249">
    <property type="entry name" value="Thioredoxin-like_sf"/>
</dbReference>
<dbReference type="NCBIfam" id="TIGR01617">
    <property type="entry name" value="arsC_related"/>
    <property type="match status" value="1"/>
</dbReference>
<organism evidence="3 4">
    <name type="scientific">Paracidovorax cattleyae</name>
    <dbReference type="NCBI Taxonomy" id="80868"/>
    <lineage>
        <taxon>Bacteria</taxon>
        <taxon>Pseudomonadati</taxon>
        <taxon>Pseudomonadota</taxon>
        <taxon>Betaproteobacteria</taxon>
        <taxon>Burkholderiales</taxon>
        <taxon>Comamonadaceae</taxon>
        <taxon>Paracidovorax</taxon>
    </lineage>
</organism>
<dbReference type="Gene3D" id="3.40.30.10">
    <property type="entry name" value="Glutaredoxin"/>
    <property type="match status" value="1"/>
</dbReference>
<dbReference type="PANTHER" id="PTHR30041:SF8">
    <property type="entry name" value="PROTEIN YFFB"/>
    <property type="match status" value="1"/>
</dbReference>
<dbReference type="PROSITE" id="PS51353">
    <property type="entry name" value="ARSC"/>
    <property type="match status" value="1"/>
</dbReference>
<keyword evidence="4" id="KW-1185">Reference proteome</keyword>
<dbReference type="InterPro" id="IPR006660">
    <property type="entry name" value="Arsenate_reductase-like"/>
</dbReference>
<accession>A0A1H0RQE5</accession>
<sequence length="132" mass="14538">MIGRMSTPTPILYGIPNCDTVKKARAWLAEHGVEHRFHDFKKQGVPAERLSAWMASLGWEPLVNRQGTTWRKLDPQAQAAVHDPASAAALLQAQPSAIKRPVVEWTGDAGGEVTVGFQDARWNERLAAASKR</sequence>
<dbReference type="SUPFAM" id="SSF52833">
    <property type="entry name" value="Thioredoxin-like"/>
    <property type="match status" value="1"/>
</dbReference>
<evidence type="ECO:0000256" key="1">
    <source>
        <dbReference type="ARBA" id="ARBA00007198"/>
    </source>
</evidence>
<dbReference type="InterPro" id="IPR006504">
    <property type="entry name" value="Tscrpt_reg_Spx/MgsR"/>
</dbReference>
<evidence type="ECO:0000313" key="3">
    <source>
        <dbReference type="EMBL" id="SDP31186.1"/>
    </source>
</evidence>
<dbReference type="OrthoDB" id="9803749at2"/>
<comment type="similarity">
    <text evidence="1 2">Belongs to the ArsC family.</text>
</comment>
<dbReference type="Pfam" id="PF03960">
    <property type="entry name" value="ArsC"/>
    <property type="match status" value="1"/>
</dbReference>
<proteinExistence type="inferred from homology"/>
<dbReference type="Proteomes" id="UP000199317">
    <property type="component" value="Unassembled WGS sequence"/>
</dbReference>
<dbReference type="CDD" id="cd03035">
    <property type="entry name" value="ArsC_Yffb"/>
    <property type="match status" value="1"/>
</dbReference>
<protein>
    <submittedName>
        <fullName evidence="3">Transcriptional regulator, Spx/MgsR family</fullName>
    </submittedName>
</protein>
<gene>
    <name evidence="3" type="ORF">SAMN04489708_110165</name>
</gene>
<evidence type="ECO:0000256" key="2">
    <source>
        <dbReference type="PROSITE-ProRule" id="PRU01282"/>
    </source>
</evidence>
<dbReference type="NCBIfam" id="NF008107">
    <property type="entry name" value="PRK10853.1"/>
    <property type="match status" value="1"/>
</dbReference>